<dbReference type="InterPro" id="IPR002589">
    <property type="entry name" value="Macro_dom"/>
</dbReference>
<dbReference type="PANTHER" id="PTHR11106">
    <property type="entry name" value="GANGLIOSIDE INDUCED DIFFERENTIATION ASSOCIATED PROTEIN 2-RELATED"/>
    <property type="match status" value="1"/>
</dbReference>
<comment type="caution">
    <text evidence="2">The sequence shown here is derived from an EMBL/GenBank/DDBJ whole genome shotgun (WGS) entry which is preliminary data.</text>
</comment>
<dbReference type="Gene3D" id="3.40.220.10">
    <property type="entry name" value="Leucine Aminopeptidase, subunit E, domain 1"/>
    <property type="match status" value="1"/>
</dbReference>
<dbReference type="NCBIfam" id="NF001664">
    <property type="entry name" value="PRK00431.1-6"/>
    <property type="match status" value="1"/>
</dbReference>
<feature type="domain" description="Macro" evidence="1">
    <location>
        <begin position="1"/>
        <end position="169"/>
    </location>
</feature>
<dbReference type="AlphaFoldDB" id="A0A927JBA3"/>
<dbReference type="Pfam" id="PF01661">
    <property type="entry name" value="Macro"/>
    <property type="match status" value="1"/>
</dbReference>
<dbReference type="RefSeq" id="WP_192038429.1">
    <property type="nucleotide sequence ID" value="NZ_JACYWE010000002.1"/>
</dbReference>
<dbReference type="SMART" id="SM00506">
    <property type="entry name" value="A1pp"/>
    <property type="match status" value="1"/>
</dbReference>
<evidence type="ECO:0000259" key="1">
    <source>
        <dbReference type="PROSITE" id="PS51154"/>
    </source>
</evidence>
<evidence type="ECO:0000313" key="3">
    <source>
        <dbReference type="Proteomes" id="UP000642993"/>
    </source>
</evidence>
<dbReference type="SUPFAM" id="SSF52949">
    <property type="entry name" value="Macro domain-like"/>
    <property type="match status" value="1"/>
</dbReference>
<keyword evidence="3" id="KW-1185">Reference proteome</keyword>
<organism evidence="2 3">
    <name type="scientific">Lolliginicoccus lacisalsi</name>
    <dbReference type="NCBI Taxonomy" id="2742202"/>
    <lineage>
        <taxon>Bacteria</taxon>
        <taxon>Bacillati</taxon>
        <taxon>Actinomycetota</taxon>
        <taxon>Actinomycetes</taxon>
        <taxon>Mycobacteriales</taxon>
        <taxon>Hoyosellaceae</taxon>
        <taxon>Lolliginicoccus</taxon>
    </lineage>
</organism>
<gene>
    <name evidence="2" type="ORF">HT102_04400</name>
</gene>
<evidence type="ECO:0000313" key="2">
    <source>
        <dbReference type="EMBL" id="MBD8505725.1"/>
    </source>
</evidence>
<dbReference type="EMBL" id="JACYWE010000002">
    <property type="protein sequence ID" value="MBD8505725.1"/>
    <property type="molecule type" value="Genomic_DNA"/>
</dbReference>
<proteinExistence type="predicted"/>
<dbReference type="PANTHER" id="PTHR11106:SF27">
    <property type="entry name" value="MACRO DOMAIN-CONTAINING PROTEIN"/>
    <property type="match status" value="1"/>
</dbReference>
<dbReference type="InterPro" id="IPR043472">
    <property type="entry name" value="Macro_dom-like"/>
</dbReference>
<name>A0A927JBA3_9ACTN</name>
<protein>
    <submittedName>
        <fullName evidence="2">O-acetyl-ADP-ribose deacetylase</fullName>
    </submittedName>
</protein>
<sequence>MPSIQIIHGDITRIPADAIVNAANSTLLGGGGVDGAIHRAGGPRILAECRRLRATSLPSGLPAGHAVATTAGGLPATWVIHTVGPVHSRSEDRSPILRAAYTASLGIADELGAETVSFPLISSGAYGWPREDAAHQAVSAIRSARTTVSMVQLVAYSEDMVALLRRALG</sequence>
<accession>A0A927JBA3</accession>
<reference evidence="2" key="1">
    <citation type="submission" date="2020-09" db="EMBL/GenBank/DDBJ databases">
        <title>Hoyosella lacisalsi sp. nov., a halotolerant actinobacterium isolated from soil of Lake Gudzhirganskoe.</title>
        <authorList>
            <person name="Yang Q."/>
            <person name="Guo P.Y."/>
            <person name="Liu S.W."/>
            <person name="Li F.N."/>
            <person name="Sun C.H."/>
        </authorList>
    </citation>
    <scope>NUCLEOTIDE SEQUENCE</scope>
    <source>
        <strain evidence="2">G463</strain>
    </source>
</reference>
<dbReference type="PROSITE" id="PS51154">
    <property type="entry name" value="MACRO"/>
    <property type="match status" value="1"/>
</dbReference>
<dbReference type="Proteomes" id="UP000642993">
    <property type="component" value="Unassembled WGS sequence"/>
</dbReference>